<gene>
    <name evidence="1" type="ORF">TBIB3V08_LOCUS7338</name>
</gene>
<evidence type="ECO:0000313" key="1">
    <source>
        <dbReference type="EMBL" id="CAD7444974.1"/>
    </source>
</evidence>
<organism evidence="1">
    <name type="scientific">Timema bartmani</name>
    <dbReference type="NCBI Taxonomy" id="61472"/>
    <lineage>
        <taxon>Eukaryota</taxon>
        <taxon>Metazoa</taxon>
        <taxon>Ecdysozoa</taxon>
        <taxon>Arthropoda</taxon>
        <taxon>Hexapoda</taxon>
        <taxon>Insecta</taxon>
        <taxon>Pterygota</taxon>
        <taxon>Neoptera</taxon>
        <taxon>Polyneoptera</taxon>
        <taxon>Phasmatodea</taxon>
        <taxon>Timematodea</taxon>
        <taxon>Timematoidea</taxon>
        <taxon>Timematidae</taxon>
        <taxon>Timema</taxon>
    </lineage>
</organism>
<dbReference type="EMBL" id="OD567011">
    <property type="protein sequence ID" value="CAD7444974.1"/>
    <property type="molecule type" value="Genomic_DNA"/>
</dbReference>
<reference evidence="1" key="1">
    <citation type="submission" date="2020-11" db="EMBL/GenBank/DDBJ databases">
        <authorList>
            <person name="Tran Van P."/>
        </authorList>
    </citation>
    <scope>NUCLEOTIDE SEQUENCE</scope>
</reference>
<sequence>MMVMLKIILKEKGSPQNLNKYTFLKFIIHLQRKLEVMAVTTPTPLNPSILHRFQSVLTFHRNPPRFPPTLNSFNFVACYSTKDELSPLYSPRSNAEF</sequence>
<proteinExistence type="predicted"/>
<accession>A0A7R9F0Y2</accession>
<name>A0A7R9F0Y2_9NEOP</name>
<dbReference type="AlphaFoldDB" id="A0A7R9F0Y2"/>
<protein>
    <submittedName>
        <fullName evidence="1">Uncharacterized protein</fullName>
    </submittedName>
</protein>